<sequence length="180" mass="18760">MQLFHLVAAWLFPCAVCATPTPAYDDKPETSSSSPLSPSSLTGDHRLDLAPPRAPEISHRSPRKSSRSPPPPVSPLGVATSSSPPRGCSASPPYSRSPEAAKDGALGSYIRRISKRLTTTRSGGGAAEDESSPPAVMEKSLFPLVGEGRRKDGGGSAIATEEEIRAFVIANNGSRAIALV</sequence>
<reference evidence="3 4" key="1">
    <citation type="submission" date="2012-08" db="EMBL/GenBank/DDBJ databases">
        <title>Oryza genome evolution.</title>
        <authorList>
            <person name="Wing R.A."/>
        </authorList>
    </citation>
    <scope>NUCLEOTIDE SEQUENCE</scope>
</reference>
<dbReference type="EnsemblPlants" id="LPERR10G07980.1">
    <property type="protein sequence ID" value="LPERR10G07980.1"/>
    <property type="gene ID" value="LPERR10G07980"/>
</dbReference>
<evidence type="ECO:0000313" key="3">
    <source>
        <dbReference type="EnsemblPlants" id="LPERR10G07980.1"/>
    </source>
</evidence>
<name>A0A0D9XK03_9ORYZ</name>
<reference evidence="3" key="3">
    <citation type="submission" date="2015-04" db="UniProtKB">
        <authorList>
            <consortium name="EnsemblPlants"/>
        </authorList>
    </citation>
    <scope>IDENTIFICATION</scope>
</reference>
<feature type="chain" id="PRO_5002350365" evidence="2">
    <location>
        <begin position="19"/>
        <end position="180"/>
    </location>
</feature>
<reference evidence="4" key="2">
    <citation type="submission" date="2013-12" db="EMBL/GenBank/DDBJ databases">
        <authorList>
            <person name="Yu Y."/>
            <person name="Lee S."/>
            <person name="de Baynast K."/>
            <person name="Wissotski M."/>
            <person name="Liu L."/>
            <person name="Talag J."/>
            <person name="Goicoechea J."/>
            <person name="Angelova A."/>
            <person name="Jetty R."/>
            <person name="Kudrna D."/>
            <person name="Golser W."/>
            <person name="Rivera L."/>
            <person name="Zhang J."/>
            <person name="Wing R."/>
        </authorList>
    </citation>
    <scope>NUCLEOTIDE SEQUENCE</scope>
</reference>
<keyword evidence="2" id="KW-0732">Signal</keyword>
<dbReference type="Gramene" id="LPERR10G07980.1">
    <property type="protein sequence ID" value="LPERR10G07980.1"/>
    <property type="gene ID" value="LPERR10G07980"/>
</dbReference>
<organism evidence="3 4">
    <name type="scientific">Leersia perrieri</name>
    <dbReference type="NCBI Taxonomy" id="77586"/>
    <lineage>
        <taxon>Eukaryota</taxon>
        <taxon>Viridiplantae</taxon>
        <taxon>Streptophyta</taxon>
        <taxon>Embryophyta</taxon>
        <taxon>Tracheophyta</taxon>
        <taxon>Spermatophyta</taxon>
        <taxon>Magnoliopsida</taxon>
        <taxon>Liliopsida</taxon>
        <taxon>Poales</taxon>
        <taxon>Poaceae</taxon>
        <taxon>BOP clade</taxon>
        <taxon>Oryzoideae</taxon>
        <taxon>Oryzeae</taxon>
        <taxon>Oryzinae</taxon>
        <taxon>Leersia</taxon>
    </lineage>
</organism>
<dbReference type="Proteomes" id="UP000032180">
    <property type="component" value="Chromosome 10"/>
</dbReference>
<feature type="compositionally biased region" description="Low complexity" evidence="1">
    <location>
        <begin position="31"/>
        <end position="41"/>
    </location>
</feature>
<keyword evidence="4" id="KW-1185">Reference proteome</keyword>
<evidence type="ECO:0000256" key="1">
    <source>
        <dbReference type="SAM" id="MobiDB-lite"/>
    </source>
</evidence>
<protein>
    <submittedName>
        <fullName evidence="3">Uncharacterized protein</fullName>
    </submittedName>
</protein>
<dbReference type="AlphaFoldDB" id="A0A0D9XK03"/>
<evidence type="ECO:0000256" key="2">
    <source>
        <dbReference type="SAM" id="SignalP"/>
    </source>
</evidence>
<proteinExistence type="predicted"/>
<feature type="region of interest" description="Disordered" evidence="1">
    <location>
        <begin position="23"/>
        <end position="156"/>
    </location>
</feature>
<accession>A0A0D9XK03</accession>
<evidence type="ECO:0000313" key="4">
    <source>
        <dbReference type="Proteomes" id="UP000032180"/>
    </source>
</evidence>
<feature type="signal peptide" evidence="2">
    <location>
        <begin position="1"/>
        <end position="18"/>
    </location>
</feature>
<dbReference type="HOGENOM" id="CLU_102365_0_0_1"/>